<sequence>MDENRTRYGTLGQVLCYSINRGTNSSIGISLAGHRDRNKMATFVAGINPKGVAKQCDLEVGDEILEVNGIVLHGRCHLNASAIIKGLPGPILKMIILRSIWNYNEDTFSAHEYAKKLKVKAVSIGFHCKTSVESRFTSVLTNLKLLAVFVVIDTYLTSMYNWKGNGGL</sequence>
<proteinExistence type="predicted"/>
<evidence type="ECO:0000259" key="1">
    <source>
        <dbReference type="PROSITE" id="PS50106"/>
    </source>
</evidence>
<dbReference type="Pfam" id="PF00595">
    <property type="entry name" value="PDZ"/>
    <property type="match status" value="1"/>
</dbReference>
<protein>
    <submittedName>
        <fullName evidence="2">CSON003771 protein</fullName>
    </submittedName>
</protein>
<dbReference type="SMART" id="SM00228">
    <property type="entry name" value="PDZ"/>
    <property type="match status" value="1"/>
</dbReference>
<name>A0A336LSW5_CULSO</name>
<dbReference type="InterPro" id="IPR051342">
    <property type="entry name" value="PDZ_scaffold"/>
</dbReference>
<dbReference type="VEuPathDB" id="VectorBase:CSON003771"/>
<accession>A0A336LSW5</accession>
<dbReference type="AlphaFoldDB" id="A0A336LSW5"/>
<dbReference type="InterPro" id="IPR036034">
    <property type="entry name" value="PDZ_sf"/>
</dbReference>
<dbReference type="PANTHER" id="PTHR19964">
    <property type="entry name" value="MULTIPLE PDZ DOMAIN PROTEIN"/>
    <property type="match status" value="1"/>
</dbReference>
<dbReference type="Gene3D" id="2.30.42.10">
    <property type="match status" value="1"/>
</dbReference>
<dbReference type="InterPro" id="IPR001478">
    <property type="entry name" value="PDZ"/>
</dbReference>
<gene>
    <name evidence="2" type="primary">CSON003771</name>
</gene>
<reference evidence="2" key="1">
    <citation type="submission" date="2018-07" db="EMBL/GenBank/DDBJ databases">
        <authorList>
            <person name="Quirk P.G."/>
            <person name="Krulwich T.A."/>
        </authorList>
    </citation>
    <scope>NUCLEOTIDE SEQUENCE</scope>
</reference>
<feature type="domain" description="PDZ" evidence="1">
    <location>
        <begin position="16"/>
        <end position="99"/>
    </location>
</feature>
<dbReference type="PROSITE" id="PS50106">
    <property type="entry name" value="PDZ"/>
    <property type="match status" value="1"/>
</dbReference>
<dbReference type="EMBL" id="UFQT01000171">
    <property type="protein sequence ID" value="SSX21084.1"/>
    <property type="molecule type" value="Genomic_DNA"/>
</dbReference>
<organism evidence="2">
    <name type="scientific">Culicoides sonorensis</name>
    <name type="common">Biting midge</name>
    <dbReference type="NCBI Taxonomy" id="179676"/>
    <lineage>
        <taxon>Eukaryota</taxon>
        <taxon>Metazoa</taxon>
        <taxon>Ecdysozoa</taxon>
        <taxon>Arthropoda</taxon>
        <taxon>Hexapoda</taxon>
        <taxon>Insecta</taxon>
        <taxon>Pterygota</taxon>
        <taxon>Neoptera</taxon>
        <taxon>Endopterygota</taxon>
        <taxon>Diptera</taxon>
        <taxon>Nematocera</taxon>
        <taxon>Chironomoidea</taxon>
        <taxon>Ceratopogonidae</taxon>
        <taxon>Ceratopogoninae</taxon>
        <taxon>Culicoides</taxon>
        <taxon>Monoculicoides</taxon>
    </lineage>
</organism>
<dbReference type="PANTHER" id="PTHR19964:SF89">
    <property type="entry name" value="INACTIVATION-NO-AFTER-POTENTIAL D PROTEIN-LIKE PROTEIN"/>
    <property type="match status" value="1"/>
</dbReference>
<dbReference type="SUPFAM" id="SSF50156">
    <property type="entry name" value="PDZ domain-like"/>
    <property type="match status" value="1"/>
</dbReference>
<evidence type="ECO:0000313" key="2">
    <source>
        <dbReference type="EMBL" id="SSX21084.1"/>
    </source>
</evidence>